<keyword evidence="1" id="KW-0808">Transferase</keyword>
<sequence>MDTATPQALALRVLEVGHTTRTAACGYLLSGVGATVTKLVVTDTGDVGDADRAALGKAESLYLDHGKSIRVVSAGADASAEAVLDGVDVVLSGSDADLVALLGADAAGLRATRPQLVVALATVFGRSGEYGSYVGGDLLALALGGLLSVIGERDREPLRLGGSQAEYSAGLALFTAVMTGLFARETSGLGALVETSAVRTVAYLDWKSHVYYADRGIVLQRGSDSGPLVLQCADGYVGFYYRDEEWPEVKALVADARLEDERFATQLGRDKHRTEFAAIMNDFSRRLPRKELYHLSQARHIPAGSVLGMDELADDPQMKAREFFGTRIADGVPVTVPRLPWTVDGIREGQS</sequence>
<dbReference type="GO" id="GO:0016740">
    <property type="term" value="F:transferase activity"/>
    <property type="evidence" value="ECO:0007669"/>
    <property type="project" value="UniProtKB-KW"/>
</dbReference>
<dbReference type="InterPro" id="IPR003673">
    <property type="entry name" value="CoA-Trfase_fam_III"/>
</dbReference>
<dbReference type="Gene3D" id="3.40.50.10540">
    <property type="entry name" value="Crotonobetainyl-coa:carnitine coa-transferase, domain 1"/>
    <property type="match status" value="1"/>
</dbReference>
<dbReference type="EMBL" id="FSQT01000001">
    <property type="protein sequence ID" value="SIM72602.1"/>
    <property type="molecule type" value="Genomic_DNA"/>
</dbReference>
<dbReference type="Proteomes" id="UP000185124">
    <property type="component" value="Unassembled WGS sequence"/>
</dbReference>
<gene>
    <name evidence="1" type="ORF">SAMN04489832_1650</name>
</gene>
<dbReference type="InterPro" id="IPR023606">
    <property type="entry name" value="CoA-Trfase_III_dom_1_sf"/>
</dbReference>
<evidence type="ECO:0000313" key="2">
    <source>
        <dbReference type="Proteomes" id="UP000185124"/>
    </source>
</evidence>
<dbReference type="Pfam" id="PF02515">
    <property type="entry name" value="CoA_transf_3"/>
    <property type="match status" value="1"/>
</dbReference>
<dbReference type="InterPro" id="IPR050509">
    <property type="entry name" value="CoA-transferase_III"/>
</dbReference>
<dbReference type="AlphaFoldDB" id="A0A1N5VHI6"/>
<organism evidence="1 2">
    <name type="scientific">Micromonospora cremea</name>
    <dbReference type="NCBI Taxonomy" id="709881"/>
    <lineage>
        <taxon>Bacteria</taxon>
        <taxon>Bacillati</taxon>
        <taxon>Actinomycetota</taxon>
        <taxon>Actinomycetes</taxon>
        <taxon>Micromonosporales</taxon>
        <taxon>Micromonosporaceae</taxon>
        <taxon>Micromonospora</taxon>
    </lineage>
</organism>
<dbReference type="OrthoDB" id="4475644at2"/>
<protein>
    <submittedName>
        <fullName evidence="1">Crotonobetainyl-CoA:carnitine CoA-transferase CaiB</fullName>
    </submittedName>
</protein>
<proteinExistence type="predicted"/>
<reference evidence="2" key="1">
    <citation type="submission" date="2016-12" db="EMBL/GenBank/DDBJ databases">
        <authorList>
            <person name="Varghese N."/>
            <person name="Submissions S."/>
        </authorList>
    </citation>
    <scope>NUCLEOTIDE SEQUENCE [LARGE SCALE GENOMIC DNA]</scope>
    <source>
        <strain evidence="2">DSM 45599</strain>
    </source>
</reference>
<keyword evidence="2" id="KW-1185">Reference proteome</keyword>
<dbReference type="InterPro" id="IPR044855">
    <property type="entry name" value="CoA-Trfase_III_dom3_sf"/>
</dbReference>
<dbReference type="Gene3D" id="3.30.1540.10">
    <property type="entry name" value="formyl-coa transferase, domain 3"/>
    <property type="match status" value="1"/>
</dbReference>
<evidence type="ECO:0000313" key="1">
    <source>
        <dbReference type="EMBL" id="SIM72602.1"/>
    </source>
</evidence>
<dbReference type="PANTHER" id="PTHR48228:SF5">
    <property type="entry name" value="ALPHA-METHYLACYL-COA RACEMASE"/>
    <property type="match status" value="1"/>
</dbReference>
<dbReference type="STRING" id="709881.SAMN04489832_1650"/>
<dbReference type="SUPFAM" id="SSF89796">
    <property type="entry name" value="CoA-transferase family III (CaiB/BaiF)"/>
    <property type="match status" value="1"/>
</dbReference>
<name>A0A1N5VHI6_9ACTN</name>
<accession>A0A1N5VHI6</accession>
<dbReference type="RefSeq" id="WP_074310121.1">
    <property type="nucleotide sequence ID" value="NZ_FSQT01000001.1"/>
</dbReference>
<dbReference type="PANTHER" id="PTHR48228">
    <property type="entry name" value="SUCCINYL-COA--D-CITRAMALATE COA-TRANSFERASE"/>
    <property type="match status" value="1"/>
</dbReference>